<organism evidence="2 3">
    <name type="scientific">Arthrobacter echini</name>
    <dbReference type="NCBI Taxonomy" id="1529066"/>
    <lineage>
        <taxon>Bacteria</taxon>
        <taxon>Bacillati</taxon>
        <taxon>Actinomycetota</taxon>
        <taxon>Actinomycetes</taxon>
        <taxon>Micrococcales</taxon>
        <taxon>Micrococcaceae</taxon>
        <taxon>Arthrobacter</taxon>
    </lineage>
</organism>
<dbReference type="InterPro" id="IPR010093">
    <property type="entry name" value="SinI_DNA-bd"/>
</dbReference>
<gene>
    <name evidence="2" type="ORF">E8P82_12390</name>
</gene>
<sequence length="153" mass="16561">MAALTAIQNVRTIDVTSTQTAEAKEVSRRFNEVGAQDLIIRIESSAGEAVTVPEDLSNLLQTILRLAASGQSIGITQFSKAMTSVEAAKTLGISRPTLLKLAANGDIASHKVGSHTRFDRADVHEFAEARLGKQRDSFDSLRNFEDALSFNQD</sequence>
<dbReference type="RefSeq" id="WP_136455300.1">
    <property type="nucleotide sequence ID" value="NZ_SSWH01000012.1"/>
</dbReference>
<reference evidence="2 3" key="1">
    <citation type="submission" date="2019-04" db="EMBL/GenBank/DDBJ databases">
        <authorList>
            <person name="Liu Q."/>
            <person name="Xin Y.-H."/>
        </authorList>
    </citation>
    <scope>NUCLEOTIDE SEQUENCE [LARGE SCALE GENOMIC DNA]</scope>
    <source>
        <strain evidence="2 3">AM23</strain>
    </source>
</reference>
<dbReference type="AlphaFoldDB" id="A0A4V3Z543"/>
<evidence type="ECO:0000313" key="2">
    <source>
        <dbReference type="EMBL" id="THJ65109.1"/>
    </source>
</evidence>
<evidence type="ECO:0000313" key="3">
    <source>
        <dbReference type="Proteomes" id="UP000305233"/>
    </source>
</evidence>
<feature type="domain" description="Helix-turn-helix" evidence="1">
    <location>
        <begin position="82"/>
        <end position="130"/>
    </location>
</feature>
<dbReference type="NCBIfam" id="TIGR01764">
    <property type="entry name" value="excise"/>
    <property type="match status" value="1"/>
</dbReference>
<dbReference type="InterPro" id="IPR041657">
    <property type="entry name" value="HTH_17"/>
</dbReference>
<dbReference type="EMBL" id="SSWH01000012">
    <property type="protein sequence ID" value="THJ65109.1"/>
    <property type="molecule type" value="Genomic_DNA"/>
</dbReference>
<evidence type="ECO:0000259" key="1">
    <source>
        <dbReference type="Pfam" id="PF12728"/>
    </source>
</evidence>
<keyword evidence="3" id="KW-1185">Reference proteome</keyword>
<name>A0A4V3Z543_9MICC</name>
<dbReference type="OrthoDB" id="26212at2"/>
<dbReference type="GO" id="GO:0003677">
    <property type="term" value="F:DNA binding"/>
    <property type="evidence" value="ECO:0007669"/>
    <property type="project" value="InterPro"/>
</dbReference>
<comment type="caution">
    <text evidence="2">The sequence shown here is derived from an EMBL/GenBank/DDBJ whole genome shotgun (WGS) entry which is preliminary data.</text>
</comment>
<dbReference type="InterPro" id="IPR009061">
    <property type="entry name" value="DNA-bd_dom_put_sf"/>
</dbReference>
<accession>A0A4V3Z543</accession>
<protein>
    <submittedName>
        <fullName evidence="2">Helix-turn-helix domain-containing protein</fullName>
    </submittedName>
</protein>
<dbReference type="SUPFAM" id="SSF46955">
    <property type="entry name" value="Putative DNA-binding domain"/>
    <property type="match status" value="1"/>
</dbReference>
<proteinExistence type="predicted"/>
<dbReference type="Pfam" id="PF12728">
    <property type="entry name" value="HTH_17"/>
    <property type="match status" value="1"/>
</dbReference>
<dbReference type="Proteomes" id="UP000305233">
    <property type="component" value="Unassembled WGS sequence"/>
</dbReference>